<evidence type="ECO:0000313" key="9">
    <source>
        <dbReference type="EMBL" id="CAB4216223.1"/>
    </source>
</evidence>
<reference evidence="7" key="1">
    <citation type="submission" date="2020-05" db="EMBL/GenBank/DDBJ databases">
        <authorList>
            <person name="Chiriac C."/>
            <person name="Salcher M."/>
            <person name="Ghai R."/>
            <person name="Kavagutti S V."/>
        </authorList>
    </citation>
    <scope>NUCLEOTIDE SEQUENCE</scope>
</reference>
<dbReference type="EMBL" id="LR796917">
    <property type="protein sequence ID" value="CAB4174372.1"/>
    <property type="molecule type" value="Genomic_DNA"/>
</dbReference>
<evidence type="ECO:0000313" key="4">
    <source>
        <dbReference type="EMBL" id="CAB4161562.1"/>
    </source>
</evidence>
<name>A0A6J5R2M0_9CAUD</name>
<gene>
    <name evidence="6" type="ORF">UFOVP1031_138</name>
    <name evidence="7" type="ORF">UFOVP1172_154</name>
    <name evidence="8" type="ORF">UFOVP1240_59</name>
    <name evidence="9" type="ORF">UFOVP1486_116</name>
    <name evidence="11" type="ORF">UFOVP1578_53</name>
    <name evidence="10" type="ORF">UFOVP1630_45</name>
    <name evidence="1" type="ORF">UFOVP288_76</name>
    <name evidence="2" type="ORF">UFOVP483_120</name>
    <name evidence="3" type="ORF">UFOVP573_39</name>
    <name evidence="4" type="ORF">UFOVP769_76</name>
    <name evidence="5" type="ORF">UFOVP962_44</name>
</gene>
<dbReference type="EMBL" id="LR796709">
    <property type="protein sequence ID" value="CAB4161562.1"/>
    <property type="molecule type" value="Genomic_DNA"/>
</dbReference>
<evidence type="ECO:0000313" key="5">
    <source>
        <dbReference type="EMBL" id="CAB4174372.1"/>
    </source>
</evidence>
<organism evidence="7">
    <name type="scientific">uncultured Caudovirales phage</name>
    <dbReference type="NCBI Taxonomy" id="2100421"/>
    <lineage>
        <taxon>Viruses</taxon>
        <taxon>Duplodnaviria</taxon>
        <taxon>Heunggongvirae</taxon>
        <taxon>Uroviricota</taxon>
        <taxon>Caudoviricetes</taxon>
        <taxon>Peduoviridae</taxon>
        <taxon>Maltschvirus</taxon>
        <taxon>Maltschvirus maltsch</taxon>
    </lineage>
</organism>
<accession>A0A6J5R2M0</accession>
<dbReference type="EMBL" id="LR796305">
    <property type="protein sequence ID" value="CAB4135674.1"/>
    <property type="molecule type" value="Genomic_DNA"/>
</dbReference>
<evidence type="ECO:0000313" key="7">
    <source>
        <dbReference type="EMBL" id="CAB4188887.1"/>
    </source>
</evidence>
<sequence length="122" mass="14130">MSNYPPGVTGNEYEIAGGNEFEEHFDCEATTEYVTVTRLQLYRLSDHALTLYNEFKNNGSIGEYLINTRLKKLMHELNGYYHSDEVVERTCDFSGVVLKEEFRGTVVFECPKCEKGYEYDID</sequence>
<dbReference type="EMBL" id="LR796548">
    <property type="protein sequence ID" value="CAB4150794.1"/>
    <property type="molecule type" value="Genomic_DNA"/>
</dbReference>
<proteinExistence type="predicted"/>
<protein>
    <submittedName>
        <fullName evidence="7">Uncharacterized protein</fullName>
    </submittedName>
</protein>
<evidence type="ECO:0000313" key="8">
    <source>
        <dbReference type="EMBL" id="CAB4191983.1"/>
    </source>
</evidence>
<evidence type="ECO:0000313" key="2">
    <source>
        <dbReference type="EMBL" id="CAB4146158.1"/>
    </source>
</evidence>
<dbReference type="EMBL" id="LR797130">
    <property type="protein sequence ID" value="CAB4188887.1"/>
    <property type="molecule type" value="Genomic_DNA"/>
</dbReference>
<dbReference type="EMBL" id="LR798423">
    <property type="protein sequence ID" value="CAB5230660.1"/>
    <property type="molecule type" value="Genomic_DNA"/>
</dbReference>
<evidence type="ECO:0000313" key="10">
    <source>
        <dbReference type="EMBL" id="CAB4219989.1"/>
    </source>
</evidence>
<dbReference type="EMBL" id="LR797180">
    <property type="protein sequence ID" value="CAB4191983.1"/>
    <property type="molecule type" value="Genomic_DNA"/>
</dbReference>
<evidence type="ECO:0000313" key="11">
    <source>
        <dbReference type="EMBL" id="CAB5230660.1"/>
    </source>
</evidence>
<evidence type="ECO:0000313" key="1">
    <source>
        <dbReference type="EMBL" id="CAB4135674.1"/>
    </source>
</evidence>
<dbReference type="EMBL" id="LR797492">
    <property type="protein sequence ID" value="CAB4219989.1"/>
    <property type="molecule type" value="Genomic_DNA"/>
</dbReference>
<dbReference type="EMBL" id="LR796461">
    <property type="protein sequence ID" value="CAB4146158.1"/>
    <property type="molecule type" value="Genomic_DNA"/>
</dbReference>
<dbReference type="EMBL" id="LR797434">
    <property type="protein sequence ID" value="CAB4216223.1"/>
    <property type="molecule type" value="Genomic_DNA"/>
</dbReference>
<evidence type="ECO:0000313" key="6">
    <source>
        <dbReference type="EMBL" id="CAB4179544.1"/>
    </source>
</evidence>
<evidence type="ECO:0000313" key="3">
    <source>
        <dbReference type="EMBL" id="CAB4150794.1"/>
    </source>
</evidence>
<dbReference type="EMBL" id="LR796980">
    <property type="protein sequence ID" value="CAB4179544.1"/>
    <property type="molecule type" value="Genomic_DNA"/>
</dbReference>